<dbReference type="Pfam" id="PF08338">
    <property type="entry name" value="DUF1731"/>
    <property type="match status" value="1"/>
</dbReference>
<feature type="domain" description="NAD-dependent epimerase/dehydratase" evidence="2">
    <location>
        <begin position="3"/>
        <end position="131"/>
    </location>
</feature>
<evidence type="ECO:0000313" key="5">
    <source>
        <dbReference type="Proteomes" id="UP000625976"/>
    </source>
</evidence>
<accession>A0A917LV03</accession>
<dbReference type="AlphaFoldDB" id="A0A917LV03"/>
<dbReference type="InterPro" id="IPR001509">
    <property type="entry name" value="Epimerase_deHydtase"/>
</dbReference>
<dbReference type="PANTHER" id="PTHR11092:SF0">
    <property type="entry name" value="EPIMERASE FAMILY PROTEIN SDR39U1"/>
    <property type="match status" value="1"/>
</dbReference>
<gene>
    <name evidence="4" type="ORF">GCM10010976_29750</name>
</gene>
<dbReference type="RefSeq" id="WP_188466302.1">
    <property type="nucleotide sequence ID" value="NZ_BMFQ01000004.1"/>
</dbReference>
<evidence type="ECO:0000313" key="4">
    <source>
        <dbReference type="EMBL" id="GGG56992.1"/>
    </source>
</evidence>
<organism evidence="4 5">
    <name type="scientific">Bizionia arctica</name>
    <dbReference type="NCBI Taxonomy" id="1495645"/>
    <lineage>
        <taxon>Bacteria</taxon>
        <taxon>Pseudomonadati</taxon>
        <taxon>Bacteroidota</taxon>
        <taxon>Flavobacteriia</taxon>
        <taxon>Flavobacteriales</taxon>
        <taxon>Flavobacteriaceae</taxon>
        <taxon>Bizionia</taxon>
    </lineage>
</organism>
<evidence type="ECO:0000256" key="1">
    <source>
        <dbReference type="ARBA" id="ARBA00009353"/>
    </source>
</evidence>
<reference evidence="4" key="1">
    <citation type="journal article" date="2014" name="Int. J. Syst. Evol. Microbiol.">
        <title>Complete genome sequence of Corynebacterium casei LMG S-19264T (=DSM 44701T), isolated from a smear-ripened cheese.</title>
        <authorList>
            <consortium name="US DOE Joint Genome Institute (JGI-PGF)"/>
            <person name="Walter F."/>
            <person name="Albersmeier A."/>
            <person name="Kalinowski J."/>
            <person name="Ruckert C."/>
        </authorList>
    </citation>
    <scope>NUCLEOTIDE SEQUENCE</scope>
    <source>
        <strain evidence="4">CGMCC 1.12751</strain>
    </source>
</reference>
<dbReference type="Pfam" id="PF01370">
    <property type="entry name" value="Epimerase"/>
    <property type="match status" value="1"/>
</dbReference>
<evidence type="ECO:0000259" key="2">
    <source>
        <dbReference type="Pfam" id="PF01370"/>
    </source>
</evidence>
<dbReference type="Gene3D" id="3.40.50.720">
    <property type="entry name" value="NAD(P)-binding Rossmann-like Domain"/>
    <property type="match status" value="1"/>
</dbReference>
<dbReference type="EMBL" id="BMFQ01000004">
    <property type="protein sequence ID" value="GGG56992.1"/>
    <property type="molecule type" value="Genomic_DNA"/>
</dbReference>
<dbReference type="NCBIfam" id="TIGR01777">
    <property type="entry name" value="yfcH"/>
    <property type="match status" value="1"/>
</dbReference>
<sequence>MKVLIAGATGLVGSAIVAQCKRNAISVHYLTTSKEKIEDKEHYKGFYWNPAKQEIDSTCFYGVDAIINLAGAPISNRWTKSYKQKILDSRLQSLHLLKQTIQKENINIKQLISASAIGIYPNSITNYHEENASTMSSGFLGEVAVKWEKAADEFLELGILVTKIRIGLVLDAEEGALPKMVSPVKYGFGAAFGTGLQWQSWIHIEDLARIFVYTLEENLGGVFNGVAPNPITNQELTKAIASTLEKPLWLPNIPKIAMKLALGDMHVLLFESQRVCSKKIEEEGFDFMYPNLMPALENLLEA</sequence>
<comment type="similarity">
    <text evidence="1">Belongs to the NAD(P)-dependent epimerase/dehydratase family. SDR39U1 subfamily.</text>
</comment>
<comment type="caution">
    <text evidence="4">The sequence shown here is derived from an EMBL/GenBank/DDBJ whole genome shotgun (WGS) entry which is preliminary data.</text>
</comment>
<proteinExistence type="inferred from homology"/>
<keyword evidence="5" id="KW-1185">Reference proteome</keyword>
<dbReference type="InterPro" id="IPR013549">
    <property type="entry name" value="DUF1731"/>
</dbReference>
<dbReference type="InterPro" id="IPR010099">
    <property type="entry name" value="SDR39U1"/>
</dbReference>
<dbReference type="SUPFAM" id="SSF51735">
    <property type="entry name" value="NAD(P)-binding Rossmann-fold domains"/>
    <property type="match status" value="1"/>
</dbReference>
<name>A0A917LV03_9FLAO</name>
<dbReference type="InterPro" id="IPR036291">
    <property type="entry name" value="NAD(P)-bd_dom_sf"/>
</dbReference>
<protein>
    <submittedName>
        <fullName evidence="4">NAD-dependent epimerase</fullName>
    </submittedName>
</protein>
<dbReference type="PANTHER" id="PTHR11092">
    <property type="entry name" value="SUGAR NUCLEOTIDE EPIMERASE RELATED"/>
    <property type="match status" value="1"/>
</dbReference>
<reference evidence="4" key="2">
    <citation type="submission" date="2020-09" db="EMBL/GenBank/DDBJ databases">
        <authorList>
            <person name="Sun Q."/>
            <person name="Zhou Y."/>
        </authorList>
    </citation>
    <scope>NUCLEOTIDE SEQUENCE</scope>
    <source>
        <strain evidence="4">CGMCC 1.12751</strain>
    </source>
</reference>
<dbReference type="Proteomes" id="UP000625976">
    <property type="component" value="Unassembled WGS sequence"/>
</dbReference>
<feature type="domain" description="DUF1731" evidence="3">
    <location>
        <begin position="253"/>
        <end position="299"/>
    </location>
</feature>
<evidence type="ECO:0000259" key="3">
    <source>
        <dbReference type="Pfam" id="PF08338"/>
    </source>
</evidence>